<comment type="caution">
    <text evidence="2">The sequence shown here is derived from an EMBL/GenBank/DDBJ whole genome shotgun (WGS) entry which is preliminary data.</text>
</comment>
<protein>
    <submittedName>
        <fullName evidence="2">Uncharacterized protein</fullName>
    </submittedName>
</protein>
<dbReference type="OrthoDB" id="10010032at2"/>
<keyword evidence="3" id="KW-1185">Reference proteome</keyword>
<accession>A0A562JKP1</accession>
<sequence>MKKTVILFTLCLSLFIMAGCDKSVDNDSQAVAEKFFMEMYTVDKEEVEKYNNFLDLRPADEKEFAEAIEANDEVIKSLMTNRAYNVLLKNRQNFMFTQHCALNNCTIQVVDVDLSGKESGAEENKADYNFEVKIQFISNDGSVLQDDSAKGQLRLEREDNEWKVSDYRVFEYPKTIVN</sequence>
<dbReference type="EMBL" id="VLKH01000001">
    <property type="protein sequence ID" value="TWH83769.1"/>
    <property type="molecule type" value="Genomic_DNA"/>
</dbReference>
<dbReference type="AlphaFoldDB" id="A0A562JKP1"/>
<organism evidence="2 3">
    <name type="scientific">Sedimentibacter saalensis</name>
    <dbReference type="NCBI Taxonomy" id="130788"/>
    <lineage>
        <taxon>Bacteria</taxon>
        <taxon>Bacillati</taxon>
        <taxon>Bacillota</taxon>
        <taxon>Tissierellia</taxon>
        <taxon>Sedimentibacter</taxon>
    </lineage>
</organism>
<evidence type="ECO:0000313" key="2">
    <source>
        <dbReference type="EMBL" id="TWH83769.1"/>
    </source>
</evidence>
<feature type="chain" id="PRO_5039255464" evidence="1">
    <location>
        <begin position="19"/>
        <end position="178"/>
    </location>
</feature>
<keyword evidence="1" id="KW-0732">Signal</keyword>
<dbReference type="PROSITE" id="PS51257">
    <property type="entry name" value="PROKAR_LIPOPROTEIN"/>
    <property type="match status" value="1"/>
</dbReference>
<evidence type="ECO:0000313" key="3">
    <source>
        <dbReference type="Proteomes" id="UP000315343"/>
    </source>
</evidence>
<gene>
    <name evidence="2" type="ORF">LY60_00381</name>
</gene>
<evidence type="ECO:0000256" key="1">
    <source>
        <dbReference type="SAM" id="SignalP"/>
    </source>
</evidence>
<name>A0A562JKP1_9FIRM</name>
<feature type="signal peptide" evidence="1">
    <location>
        <begin position="1"/>
        <end position="18"/>
    </location>
</feature>
<dbReference type="RefSeq" id="WP_145079195.1">
    <property type="nucleotide sequence ID" value="NZ_VLKH01000001.1"/>
</dbReference>
<proteinExistence type="predicted"/>
<dbReference type="Proteomes" id="UP000315343">
    <property type="component" value="Unassembled WGS sequence"/>
</dbReference>
<reference evidence="2 3" key="1">
    <citation type="submission" date="2019-07" db="EMBL/GenBank/DDBJ databases">
        <title>Genomic Encyclopedia of Type Strains, Phase I: the one thousand microbial genomes (KMG-I) project.</title>
        <authorList>
            <person name="Kyrpides N."/>
        </authorList>
    </citation>
    <scope>NUCLEOTIDE SEQUENCE [LARGE SCALE GENOMIC DNA]</scope>
    <source>
        <strain evidence="2 3">DSM 13558</strain>
    </source>
</reference>